<dbReference type="EMBL" id="UINC01141650">
    <property type="protein sequence ID" value="SVD29519.1"/>
    <property type="molecule type" value="Genomic_DNA"/>
</dbReference>
<feature type="non-terminal residue" evidence="1">
    <location>
        <position position="46"/>
    </location>
</feature>
<sequence>VNSIFRDQRQRAADVLRCQATGRAVTEDQSRAVPPLINSGSVYRTL</sequence>
<proteinExistence type="predicted"/>
<feature type="non-terminal residue" evidence="1">
    <location>
        <position position="1"/>
    </location>
</feature>
<name>A0A382U5E3_9ZZZZ</name>
<organism evidence="1">
    <name type="scientific">marine metagenome</name>
    <dbReference type="NCBI Taxonomy" id="408172"/>
    <lineage>
        <taxon>unclassified sequences</taxon>
        <taxon>metagenomes</taxon>
        <taxon>ecological metagenomes</taxon>
    </lineage>
</organism>
<evidence type="ECO:0000313" key="1">
    <source>
        <dbReference type="EMBL" id="SVD29519.1"/>
    </source>
</evidence>
<gene>
    <name evidence="1" type="ORF">METZ01_LOCUS382373</name>
</gene>
<protein>
    <submittedName>
        <fullName evidence="1">Uncharacterized protein</fullName>
    </submittedName>
</protein>
<accession>A0A382U5E3</accession>
<reference evidence="1" key="1">
    <citation type="submission" date="2018-05" db="EMBL/GenBank/DDBJ databases">
        <authorList>
            <person name="Lanie J.A."/>
            <person name="Ng W.-L."/>
            <person name="Kazmierczak K.M."/>
            <person name="Andrzejewski T.M."/>
            <person name="Davidsen T.M."/>
            <person name="Wayne K.J."/>
            <person name="Tettelin H."/>
            <person name="Glass J.I."/>
            <person name="Rusch D."/>
            <person name="Podicherti R."/>
            <person name="Tsui H.-C.T."/>
            <person name="Winkler M.E."/>
        </authorList>
    </citation>
    <scope>NUCLEOTIDE SEQUENCE</scope>
</reference>
<dbReference type="AlphaFoldDB" id="A0A382U5E3"/>